<keyword evidence="14" id="KW-1185">Reference proteome</keyword>
<dbReference type="SUPFAM" id="SSF74653">
    <property type="entry name" value="TolA/TonB C-terminal domain"/>
    <property type="match status" value="1"/>
</dbReference>
<evidence type="ECO:0000256" key="1">
    <source>
        <dbReference type="ARBA" id="ARBA00004383"/>
    </source>
</evidence>
<comment type="caution">
    <text evidence="13">The sequence shown here is derived from an EMBL/GenBank/DDBJ whole genome shotgun (WGS) entry which is preliminary data.</text>
</comment>
<organism evidence="13 14">
    <name type="scientific">Pseudoalteromonas aurantia 208</name>
    <dbReference type="NCBI Taxonomy" id="1314867"/>
    <lineage>
        <taxon>Bacteria</taxon>
        <taxon>Pseudomonadati</taxon>
        <taxon>Pseudomonadota</taxon>
        <taxon>Gammaproteobacteria</taxon>
        <taxon>Alteromonadales</taxon>
        <taxon>Pseudoalteromonadaceae</taxon>
        <taxon>Pseudoalteromonas</taxon>
    </lineage>
</organism>
<dbReference type="SUPFAM" id="SSF48452">
    <property type="entry name" value="TPR-like"/>
    <property type="match status" value="1"/>
</dbReference>
<keyword evidence="8" id="KW-1133">Transmembrane helix</keyword>
<comment type="function">
    <text evidence="10">Interacts with outer membrane receptor proteins that carry out high-affinity binding and energy dependent uptake into the periplasmic space of specific substrates. It could act to transduce energy from the cytoplasmic membrane to specific energy-requiring processes in the outer membrane, resulting in the release into the periplasm of ligands bound by these outer membrane proteins.</text>
</comment>
<evidence type="ECO:0000256" key="8">
    <source>
        <dbReference type="ARBA" id="ARBA00022989"/>
    </source>
</evidence>
<dbReference type="PANTHER" id="PTHR33446">
    <property type="entry name" value="PROTEIN TONB-RELATED"/>
    <property type="match status" value="1"/>
</dbReference>
<dbReference type="PRINTS" id="PR01374">
    <property type="entry name" value="TONBPROTEIN"/>
</dbReference>
<evidence type="ECO:0000256" key="10">
    <source>
        <dbReference type="RuleBase" id="RU362123"/>
    </source>
</evidence>
<comment type="similarity">
    <text evidence="2 10">Belongs to the TonB family.</text>
</comment>
<gene>
    <name evidence="13" type="ORF">PAUR_a2531</name>
</gene>
<comment type="subcellular location">
    <subcellularLocation>
        <location evidence="1 10">Cell inner membrane</location>
        <topology evidence="1 10">Single-pass membrane protein</topology>
        <orientation evidence="1 10">Periplasmic side</orientation>
    </subcellularLocation>
</comment>
<keyword evidence="4 10" id="KW-1003">Cell membrane</keyword>
<evidence type="ECO:0000313" key="13">
    <source>
        <dbReference type="EMBL" id="MBE0368821.1"/>
    </source>
</evidence>
<sequence>MNYIKHGTLATLLLLSANIHASADTQKEFKQVYQAYQQAVAHKDDTQKQLLAEQAYQLGQEIYGAEHQNTLNLAANYAEAMPSKMAEERVALYKKIVTGTQKLHGEASQQLIDPLISLTEATVQLGRRSSGSEFIDSAIAIAQKKQDLLLESKINFEAAKIFFEEQRHYRKAKRYLKRTDELNSAHLPANALHRLEVDMWVAAYETGRKRHNEAIERLNNIVNVFDENLDFEHPMELFAHSRLVAAYERVGNSEAATKHCVAIAKMRPWNNNIEQTPLYRQAPIYPRRAAEFSREGFVQLEFTVTPSGFVEDILVLNPDENIGFQKPSIKALKQWRYAPKFVDGKAVPAKSTVQIDFRLND</sequence>
<keyword evidence="5 10" id="KW-0997">Cell inner membrane</keyword>
<dbReference type="InterPro" id="IPR011990">
    <property type="entry name" value="TPR-like_helical_dom_sf"/>
</dbReference>
<keyword evidence="10" id="KW-0735">Signal-anchor</keyword>
<dbReference type="InterPro" id="IPR037682">
    <property type="entry name" value="TonB_C"/>
</dbReference>
<evidence type="ECO:0000256" key="2">
    <source>
        <dbReference type="ARBA" id="ARBA00006555"/>
    </source>
</evidence>
<dbReference type="Proteomes" id="UP000615755">
    <property type="component" value="Unassembled WGS sequence"/>
</dbReference>
<dbReference type="InterPro" id="IPR006260">
    <property type="entry name" value="TonB/TolA_C"/>
</dbReference>
<keyword evidence="3 10" id="KW-0813">Transport</keyword>
<evidence type="ECO:0000256" key="7">
    <source>
        <dbReference type="ARBA" id="ARBA00022927"/>
    </source>
</evidence>
<keyword evidence="6" id="KW-0812">Transmembrane</keyword>
<feature type="domain" description="TonB C-terminal" evidence="12">
    <location>
        <begin position="270"/>
        <end position="361"/>
    </location>
</feature>
<protein>
    <recommendedName>
        <fullName evidence="10">Protein TonB</fullName>
    </recommendedName>
</protein>
<feature type="signal peptide" evidence="11">
    <location>
        <begin position="1"/>
        <end position="21"/>
    </location>
</feature>
<dbReference type="InterPro" id="IPR003538">
    <property type="entry name" value="TonB"/>
</dbReference>
<dbReference type="PANTHER" id="PTHR33446:SF14">
    <property type="entry name" value="PROTEIN TONB"/>
    <property type="match status" value="1"/>
</dbReference>
<dbReference type="EMBL" id="AQGV01000012">
    <property type="protein sequence ID" value="MBE0368821.1"/>
    <property type="molecule type" value="Genomic_DNA"/>
</dbReference>
<dbReference type="PROSITE" id="PS52015">
    <property type="entry name" value="TONB_CTD"/>
    <property type="match status" value="1"/>
</dbReference>
<dbReference type="Gene3D" id="1.25.40.10">
    <property type="entry name" value="Tetratricopeptide repeat domain"/>
    <property type="match status" value="2"/>
</dbReference>
<name>A0ABR9ECV1_9GAMM</name>
<evidence type="ECO:0000259" key="12">
    <source>
        <dbReference type="PROSITE" id="PS52015"/>
    </source>
</evidence>
<evidence type="ECO:0000313" key="14">
    <source>
        <dbReference type="Proteomes" id="UP000615755"/>
    </source>
</evidence>
<feature type="chain" id="PRO_5045400843" description="Protein TonB" evidence="11">
    <location>
        <begin position="22"/>
        <end position="361"/>
    </location>
</feature>
<evidence type="ECO:0000256" key="4">
    <source>
        <dbReference type="ARBA" id="ARBA00022475"/>
    </source>
</evidence>
<dbReference type="Pfam" id="PF03544">
    <property type="entry name" value="TonB_C"/>
    <property type="match status" value="1"/>
</dbReference>
<dbReference type="InterPro" id="IPR051045">
    <property type="entry name" value="TonB-dependent_transducer"/>
</dbReference>
<evidence type="ECO:0000256" key="5">
    <source>
        <dbReference type="ARBA" id="ARBA00022519"/>
    </source>
</evidence>
<keyword evidence="9" id="KW-0472">Membrane</keyword>
<dbReference type="RefSeq" id="WP_192508041.1">
    <property type="nucleotide sequence ID" value="NZ_AQGV01000012.1"/>
</dbReference>
<evidence type="ECO:0000256" key="3">
    <source>
        <dbReference type="ARBA" id="ARBA00022448"/>
    </source>
</evidence>
<proteinExistence type="inferred from homology"/>
<accession>A0ABR9ECV1</accession>
<keyword evidence="11" id="KW-0732">Signal</keyword>
<dbReference type="NCBIfam" id="TIGR01352">
    <property type="entry name" value="tonB_Cterm"/>
    <property type="match status" value="1"/>
</dbReference>
<evidence type="ECO:0000256" key="9">
    <source>
        <dbReference type="ARBA" id="ARBA00023136"/>
    </source>
</evidence>
<dbReference type="Gene3D" id="3.30.2420.10">
    <property type="entry name" value="TonB"/>
    <property type="match status" value="1"/>
</dbReference>
<evidence type="ECO:0000256" key="11">
    <source>
        <dbReference type="SAM" id="SignalP"/>
    </source>
</evidence>
<evidence type="ECO:0000256" key="6">
    <source>
        <dbReference type="ARBA" id="ARBA00022692"/>
    </source>
</evidence>
<reference evidence="13 14" key="1">
    <citation type="submission" date="2015-03" db="EMBL/GenBank/DDBJ databases">
        <title>Genome sequence of Pseudoalteromonas aurantia.</title>
        <authorList>
            <person name="Xie B.-B."/>
            <person name="Rong J.-C."/>
            <person name="Qin Q.-L."/>
            <person name="Zhang Y.-Z."/>
        </authorList>
    </citation>
    <scope>NUCLEOTIDE SEQUENCE [LARGE SCALE GENOMIC DNA]</scope>
    <source>
        <strain evidence="13 14">208</strain>
    </source>
</reference>
<keyword evidence="7 10" id="KW-0653">Protein transport</keyword>